<feature type="compositionally biased region" description="Basic and acidic residues" evidence="1">
    <location>
        <begin position="420"/>
        <end position="431"/>
    </location>
</feature>
<feature type="region of interest" description="Disordered" evidence="1">
    <location>
        <begin position="409"/>
        <end position="431"/>
    </location>
</feature>
<feature type="compositionally biased region" description="Basic and acidic residues" evidence="1">
    <location>
        <begin position="36"/>
        <end position="55"/>
    </location>
</feature>
<feature type="region of interest" description="Disordered" evidence="1">
    <location>
        <begin position="30"/>
        <end position="55"/>
    </location>
</feature>
<accession>A0A565CS03</accession>
<protein>
    <submittedName>
        <fullName evidence="2">Uncharacterized protein</fullName>
    </submittedName>
</protein>
<dbReference type="PANTHER" id="PTHR33870">
    <property type="entry name" value="CARDIOMYOPATHY-ASSOCIATED PROTEIN"/>
    <property type="match status" value="1"/>
</dbReference>
<comment type="caution">
    <text evidence="2">The sequence shown here is derived from an EMBL/GenBank/DDBJ whole genome shotgun (WGS) entry which is preliminary data.</text>
</comment>
<sequence length="1069" mass="120502">MKVEEWDSQTSEEEKDKVILTSLYNDLLGRTPQFDESPKSIETEDNEKTFDGNFNGEKESMVCNCESDGKEETREEEMSNFNEYGITEIERNKRLESLIARRRARRLFKLALNQRNKLQAGETTSSTNNNNNTLQITVSRNKNRNYSSDNNTIMGVQMPGSAPSVLLQGRNPFDIPYDPQEERPNLTGDSFDEEFSMFNHQDMLFCRHESFCRFSLFSPQHTQCMNSPASTSEISTMRKRLDLDNEYMDHTERSVENGKNEEKEVELNEETYSNKEEGDDSSSSEESESELSHLNSIELRETICHSMDNYPGFVVNQTRSSTIPSQLPKATIAPRLDDNNIFYTRRCANSHGRTFSIASDMQVEVSEIGSPPTTVDWLDDWSNGGESYTYDTDIDREIVYGEETRNRLSDQYESRSGIGSKEESNGSGAKLDHKCVVDENLRVSDDTSLLDRNVQTKEDVKQVAVEVFEQKRSSSSDMFKRSNSGKFEGLLFHTSVSLSSITEEPETVLDSIDGGNLENLNYITEESADPRSLVSINSSMKKLIDAEPNDDLCGSPNMIDLGMINHQQCNNIQGEHVTKINVNKFEKMEPEEYEASQSFLDASLDSSYIKSYEREMEEEDEPNIGVSIGEKTKHPENEALQSDLESSPSHVLIGLLESEVIEENRPKLLENVDEKVESAEQKKTQIIFNISSSHPHTYLLEDDINIENSSNVSFLQVQKGNRSTLDNSSDQEIHKEGESSGLIQDLCAKLTEEHNNDTSVGEESIVSTEIQNLQDSQSKTQQCGINSSEWISPRTLEVTQQLEHEDVIVPNTVVQKIEKNEFVTLVEDSAGKKNNDEENLQLNYHIGEAIEKKLDLALKPIHESSGLVASKDDEESKKSVEVMGIAQAEATKDDNRVSDDINIENGSNVRFLQVQKGNSSTVDNSSDQEIHEEEESSGLIQDLYAKLTEKHNNGTSFGEESTISTEIPNLQDSQSRTQQCGINSSEGISPRILDVTQQLEHEDVIVPNTVVQNIEKNEFVTLVEDSAGKKNNDEENLQLNYHIGEAIEEKLDLALKPMHDSSGLVARRR</sequence>
<evidence type="ECO:0000256" key="1">
    <source>
        <dbReference type="SAM" id="MobiDB-lite"/>
    </source>
</evidence>
<reference evidence="2" key="1">
    <citation type="submission" date="2019-07" db="EMBL/GenBank/DDBJ databases">
        <authorList>
            <person name="Dittberner H."/>
        </authorList>
    </citation>
    <scope>NUCLEOTIDE SEQUENCE [LARGE SCALE GENOMIC DNA]</scope>
</reference>
<dbReference type="EMBL" id="CABITT030000008">
    <property type="protein sequence ID" value="VVB16523.1"/>
    <property type="molecule type" value="Genomic_DNA"/>
</dbReference>
<feature type="compositionally biased region" description="Basic and acidic residues" evidence="1">
    <location>
        <begin position="249"/>
        <end position="276"/>
    </location>
</feature>
<feature type="compositionally biased region" description="Polar residues" evidence="1">
    <location>
        <begin position="916"/>
        <end position="927"/>
    </location>
</feature>
<proteinExistence type="predicted"/>
<dbReference type="OrthoDB" id="1908091at2759"/>
<dbReference type="PANTHER" id="PTHR33870:SF19">
    <property type="entry name" value="LRR PROTEIN"/>
    <property type="match status" value="1"/>
</dbReference>
<evidence type="ECO:0000313" key="2">
    <source>
        <dbReference type="EMBL" id="VVB16523.1"/>
    </source>
</evidence>
<organism evidence="2 3">
    <name type="scientific">Arabis nemorensis</name>
    <dbReference type="NCBI Taxonomy" id="586526"/>
    <lineage>
        <taxon>Eukaryota</taxon>
        <taxon>Viridiplantae</taxon>
        <taxon>Streptophyta</taxon>
        <taxon>Embryophyta</taxon>
        <taxon>Tracheophyta</taxon>
        <taxon>Spermatophyta</taxon>
        <taxon>Magnoliopsida</taxon>
        <taxon>eudicotyledons</taxon>
        <taxon>Gunneridae</taxon>
        <taxon>Pentapetalae</taxon>
        <taxon>rosids</taxon>
        <taxon>malvids</taxon>
        <taxon>Brassicales</taxon>
        <taxon>Brassicaceae</taxon>
        <taxon>Arabideae</taxon>
        <taxon>Arabis</taxon>
    </lineage>
</organism>
<feature type="region of interest" description="Disordered" evidence="1">
    <location>
        <begin position="249"/>
        <end position="294"/>
    </location>
</feature>
<name>A0A565CS03_9BRAS</name>
<feature type="region of interest" description="Disordered" evidence="1">
    <location>
        <begin position="916"/>
        <end position="935"/>
    </location>
</feature>
<evidence type="ECO:0000313" key="3">
    <source>
        <dbReference type="Proteomes" id="UP000489600"/>
    </source>
</evidence>
<dbReference type="Proteomes" id="UP000489600">
    <property type="component" value="Unassembled WGS sequence"/>
</dbReference>
<keyword evidence="3" id="KW-1185">Reference proteome</keyword>
<dbReference type="AlphaFoldDB" id="A0A565CS03"/>
<gene>
    <name evidence="2" type="ORF">ANE_LOCUS26967</name>
</gene>
<feature type="compositionally biased region" description="Acidic residues" evidence="1">
    <location>
        <begin position="277"/>
        <end position="289"/>
    </location>
</feature>